<dbReference type="InterPro" id="IPR044878">
    <property type="entry name" value="UbiA_sf"/>
</dbReference>
<dbReference type="NCBIfam" id="NF006088">
    <property type="entry name" value="PRK08238.1"/>
    <property type="match status" value="1"/>
</dbReference>
<sequence length="510" mass="55823">MRMSKGCYSPRVTELRQNVTQDKPRLAPKIQGAMPLFVDLDGTLVRTDVAQELLVRGLAGIRHIGALAGAAMQGRNRLKAVSAQVVEFRADLLPYRPEVLDYIAKARKQGRPVILATAADTQVAQAVADYLQLFDGILASDMGRNLKGAVKLAAIQAYCGGGPFEYLGDSGADIPIWQAAERPGFVAPTGPARAYAAAHEDKAALVVPADQGQARALWKAMRPHQWVKNVLVFLPLIVSHSYTDPAMLLLALLAFVAFSLCASSVYLINDLVDIDADRVHPTKRHRPFAAGTLRPVTGVMAAAAMTLGAMLLAFGGMGLVFGLVLLAYMALTSAYSLWLKQYSTVDVVVLALLYTMRIVAGAAACMIVPSEWLLSFSLFFFLSLAYMKRYIELARVGHDRKLPSRNYQASDLTIVQTFGIANGALSLLTLAQYMASPQVQQLYAFPQALWLAVPLMMFWTYRTWMWASRGKVGDDPVVFAIKDRISQITVVLVVLVILLARNFQPDWIFA</sequence>
<dbReference type="Pfam" id="PF01040">
    <property type="entry name" value="UbiA"/>
    <property type="match status" value="1"/>
</dbReference>
<protein>
    <submittedName>
        <fullName evidence="7">4-hydroxybenzoate polyprenyltransferase</fullName>
    </submittedName>
</protein>
<comment type="subcellular location">
    <subcellularLocation>
        <location evidence="1">Membrane</location>
        <topology evidence="1">Multi-pass membrane protein</topology>
    </subcellularLocation>
</comment>
<dbReference type="Gene3D" id="1.10.357.140">
    <property type="entry name" value="UbiA prenyltransferase"/>
    <property type="match status" value="1"/>
</dbReference>
<accession>A0A521FPY9</accession>
<dbReference type="SUPFAM" id="SSF56784">
    <property type="entry name" value="HAD-like"/>
    <property type="match status" value="1"/>
</dbReference>
<evidence type="ECO:0000256" key="2">
    <source>
        <dbReference type="ARBA" id="ARBA00022475"/>
    </source>
</evidence>
<feature type="transmembrane region" description="Helical" evidence="6">
    <location>
        <begin position="319"/>
        <end position="338"/>
    </location>
</feature>
<evidence type="ECO:0000256" key="6">
    <source>
        <dbReference type="SAM" id="Phobius"/>
    </source>
</evidence>
<dbReference type="Pfam" id="PF12710">
    <property type="entry name" value="HAD"/>
    <property type="match status" value="1"/>
</dbReference>
<evidence type="ECO:0000256" key="3">
    <source>
        <dbReference type="ARBA" id="ARBA00022692"/>
    </source>
</evidence>
<feature type="transmembrane region" description="Helical" evidence="6">
    <location>
        <begin position="447"/>
        <end position="464"/>
    </location>
</feature>
<feature type="transmembrane region" description="Helical" evidence="6">
    <location>
        <begin position="248"/>
        <end position="268"/>
    </location>
</feature>
<organism evidence="7 8">
    <name type="scientific">Thalassovita litoralis</name>
    <dbReference type="NCBI Taxonomy" id="1010611"/>
    <lineage>
        <taxon>Bacteria</taxon>
        <taxon>Pseudomonadati</taxon>
        <taxon>Pseudomonadota</taxon>
        <taxon>Alphaproteobacteria</taxon>
        <taxon>Rhodobacterales</taxon>
        <taxon>Roseobacteraceae</taxon>
        <taxon>Thalassovita</taxon>
    </lineage>
</organism>
<name>A0A521FPY9_9RHOB</name>
<dbReference type="InterPro" id="IPR036412">
    <property type="entry name" value="HAD-like_sf"/>
</dbReference>
<evidence type="ECO:0000313" key="7">
    <source>
        <dbReference type="EMBL" id="SMO98242.1"/>
    </source>
</evidence>
<dbReference type="InterPro" id="IPR000537">
    <property type="entry name" value="UbiA_prenyltransferase"/>
</dbReference>
<feature type="transmembrane region" description="Helical" evidence="6">
    <location>
        <begin position="288"/>
        <end position="313"/>
    </location>
</feature>
<evidence type="ECO:0000256" key="1">
    <source>
        <dbReference type="ARBA" id="ARBA00004141"/>
    </source>
</evidence>
<dbReference type="InterPro" id="IPR023214">
    <property type="entry name" value="HAD_sf"/>
</dbReference>
<keyword evidence="8" id="KW-1185">Reference proteome</keyword>
<dbReference type="GO" id="GO:0016020">
    <property type="term" value="C:membrane"/>
    <property type="evidence" value="ECO:0007669"/>
    <property type="project" value="UniProtKB-SubCell"/>
</dbReference>
<keyword evidence="3 6" id="KW-0812">Transmembrane</keyword>
<dbReference type="EMBL" id="FXTO01000042">
    <property type="protein sequence ID" value="SMO98242.1"/>
    <property type="molecule type" value="Genomic_DNA"/>
</dbReference>
<evidence type="ECO:0000256" key="4">
    <source>
        <dbReference type="ARBA" id="ARBA00022989"/>
    </source>
</evidence>
<keyword evidence="2" id="KW-1003">Cell membrane</keyword>
<dbReference type="Gene3D" id="3.40.50.1000">
    <property type="entry name" value="HAD superfamily/HAD-like"/>
    <property type="match status" value="1"/>
</dbReference>
<dbReference type="AlphaFoldDB" id="A0A521FPY9"/>
<feature type="transmembrane region" description="Helical" evidence="6">
    <location>
        <begin position="412"/>
        <end position="435"/>
    </location>
</feature>
<keyword evidence="4 6" id="KW-1133">Transmembrane helix</keyword>
<dbReference type="Proteomes" id="UP000316030">
    <property type="component" value="Unassembled WGS sequence"/>
</dbReference>
<feature type="transmembrane region" description="Helical" evidence="6">
    <location>
        <begin position="226"/>
        <end position="242"/>
    </location>
</feature>
<proteinExistence type="predicted"/>
<reference evidence="7 8" key="1">
    <citation type="submission" date="2017-05" db="EMBL/GenBank/DDBJ databases">
        <authorList>
            <person name="Varghese N."/>
            <person name="Submissions S."/>
        </authorList>
    </citation>
    <scope>NUCLEOTIDE SEQUENCE [LARGE SCALE GENOMIC DNA]</scope>
    <source>
        <strain evidence="7 8">DSM 29506</strain>
    </source>
</reference>
<dbReference type="GO" id="GO:0016765">
    <property type="term" value="F:transferase activity, transferring alkyl or aryl (other than methyl) groups"/>
    <property type="evidence" value="ECO:0007669"/>
    <property type="project" value="InterPro"/>
</dbReference>
<keyword evidence="7" id="KW-0808">Transferase</keyword>
<evidence type="ECO:0000313" key="8">
    <source>
        <dbReference type="Proteomes" id="UP000316030"/>
    </source>
</evidence>
<feature type="transmembrane region" description="Helical" evidence="6">
    <location>
        <begin position="345"/>
        <end position="366"/>
    </location>
</feature>
<dbReference type="CDD" id="cd13963">
    <property type="entry name" value="PT_UbiA_2"/>
    <property type="match status" value="1"/>
</dbReference>
<evidence type="ECO:0000256" key="5">
    <source>
        <dbReference type="ARBA" id="ARBA00023136"/>
    </source>
</evidence>
<feature type="transmembrane region" description="Helical" evidence="6">
    <location>
        <begin position="372"/>
        <end position="391"/>
    </location>
</feature>
<keyword evidence="5 6" id="KW-0472">Membrane</keyword>
<gene>
    <name evidence="7" type="ORF">SAMN06265173_14215</name>
</gene>